<feature type="binding site" evidence="7">
    <location>
        <position position="135"/>
    </location>
    <ligand>
        <name>a 1,2-diacyl-sn-glycero-3-phospho-(1'-sn-glycerol)</name>
        <dbReference type="ChEBI" id="CHEBI:64716"/>
    </ligand>
</feature>
<comment type="catalytic activity">
    <reaction evidence="7">
        <text>L-cysteinyl-[prolipoprotein] + a 1,2-diacyl-sn-glycero-3-phospho-(1'-sn-glycerol) = an S-1,2-diacyl-sn-glyceryl-L-cysteinyl-[prolipoprotein] + sn-glycerol 1-phosphate + H(+)</text>
        <dbReference type="Rhea" id="RHEA:56712"/>
        <dbReference type="Rhea" id="RHEA-COMP:14679"/>
        <dbReference type="Rhea" id="RHEA-COMP:14680"/>
        <dbReference type="ChEBI" id="CHEBI:15378"/>
        <dbReference type="ChEBI" id="CHEBI:29950"/>
        <dbReference type="ChEBI" id="CHEBI:57685"/>
        <dbReference type="ChEBI" id="CHEBI:64716"/>
        <dbReference type="ChEBI" id="CHEBI:140658"/>
        <dbReference type="EC" id="2.5.1.145"/>
    </reaction>
</comment>
<dbReference type="PANTHER" id="PTHR30589">
    <property type="entry name" value="PROLIPOPROTEIN DIACYLGLYCERYL TRANSFERASE"/>
    <property type="match status" value="1"/>
</dbReference>
<dbReference type="GO" id="GO:0005886">
    <property type="term" value="C:plasma membrane"/>
    <property type="evidence" value="ECO:0007669"/>
    <property type="project" value="UniProtKB-SubCell"/>
</dbReference>
<evidence type="ECO:0000256" key="1">
    <source>
        <dbReference type="ARBA" id="ARBA00007150"/>
    </source>
</evidence>
<protein>
    <recommendedName>
        <fullName evidence="7">Phosphatidylglycerol--prolipoprotein diacylglyceryl transferase</fullName>
        <ecNumber evidence="7">2.5.1.145</ecNumber>
    </recommendedName>
</protein>
<dbReference type="PROSITE" id="PS01311">
    <property type="entry name" value="LGT"/>
    <property type="match status" value="1"/>
</dbReference>
<comment type="subcellular location">
    <subcellularLocation>
        <location evidence="7">Cell membrane</location>
        <topology evidence="7">Multi-pass membrane protein</topology>
    </subcellularLocation>
</comment>
<comment type="pathway">
    <text evidence="7">Protein modification; lipoprotein biosynthesis (diacylglyceryl transfer).</text>
</comment>
<dbReference type="Pfam" id="PF01790">
    <property type="entry name" value="LGT"/>
    <property type="match status" value="1"/>
</dbReference>
<feature type="transmembrane region" description="Helical" evidence="7">
    <location>
        <begin position="85"/>
        <end position="109"/>
    </location>
</feature>
<evidence type="ECO:0000256" key="6">
    <source>
        <dbReference type="ARBA" id="ARBA00023136"/>
    </source>
</evidence>
<dbReference type="UniPathway" id="UPA00664"/>
<comment type="similarity">
    <text evidence="1 7">Belongs to the Lgt family.</text>
</comment>
<dbReference type="GO" id="GO:0008961">
    <property type="term" value="F:phosphatidylglycerol-prolipoprotein diacylglyceryl transferase activity"/>
    <property type="evidence" value="ECO:0007669"/>
    <property type="project" value="UniProtKB-UniRule"/>
</dbReference>
<comment type="function">
    <text evidence="7">Catalyzes the transfer of the diacylglyceryl group from phosphatidylglycerol to the sulfhydryl group of the N-terminal cysteine of a prolipoprotein, the first step in the formation of mature lipoproteins.</text>
</comment>
<gene>
    <name evidence="7 8" type="primary">lgt</name>
    <name evidence="8" type="ORF">HGG69_03020</name>
</gene>
<feature type="transmembrane region" description="Helical" evidence="7">
    <location>
        <begin position="16"/>
        <end position="36"/>
    </location>
</feature>
<evidence type="ECO:0000256" key="3">
    <source>
        <dbReference type="ARBA" id="ARBA00022679"/>
    </source>
</evidence>
<evidence type="ECO:0000313" key="8">
    <source>
        <dbReference type="EMBL" id="QJG67287.1"/>
    </source>
</evidence>
<evidence type="ECO:0000256" key="7">
    <source>
        <dbReference type="HAMAP-Rule" id="MF_01147"/>
    </source>
</evidence>
<keyword evidence="3 7" id="KW-0808">Transferase</keyword>
<evidence type="ECO:0000313" key="9">
    <source>
        <dbReference type="Proteomes" id="UP000501060"/>
    </source>
</evidence>
<feature type="transmembrane region" description="Helical" evidence="7">
    <location>
        <begin position="181"/>
        <end position="201"/>
    </location>
</feature>
<dbReference type="KEGG" id="mphe:HGG69_03020"/>
<evidence type="ECO:0000256" key="4">
    <source>
        <dbReference type="ARBA" id="ARBA00022692"/>
    </source>
</evidence>
<organism evidence="8 9">
    <name type="scientific">Mycoplasma phocoenae</name>
    <dbReference type="NCBI Taxonomy" id="754517"/>
    <lineage>
        <taxon>Bacteria</taxon>
        <taxon>Bacillati</taxon>
        <taxon>Mycoplasmatota</taxon>
        <taxon>Mollicutes</taxon>
        <taxon>Mycoplasmataceae</taxon>
        <taxon>Mycoplasma</taxon>
    </lineage>
</organism>
<feature type="transmembrane region" description="Helical" evidence="7">
    <location>
        <begin position="236"/>
        <end position="255"/>
    </location>
</feature>
<dbReference type="GO" id="GO:0042158">
    <property type="term" value="P:lipoprotein biosynthetic process"/>
    <property type="evidence" value="ECO:0007669"/>
    <property type="project" value="UniProtKB-UniRule"/>
</dbReference>
<evidence type="ECO:0000256" key="5">
    <source>
        <dbReference type="ARBA" id="ARBA00022989"/>
    </source>
</evidence>
<reference evidence="8 9" key="1">
    <citation type="submission" date="2020-04" db="EMBL/GenBank/DDBJ databases">
        <title>Novel Mycoplasma species detected in Phocoena phocoena (harbor porpoise) from the USA.</title>
        <authorList>
            <person name="Volokhov D.V."/>
        </authorList>
    </citation>
    <scope>NUCLEOTIDE SEQUENCE [LARGE SCALE GENOMIC DNA]</scope>
    <source>
        <strain evidence="8 9">Phocoena C-264-GEN</strain>
    </source>
</reference>
<sequence>MPGDPNTAFALGPIRVYSLLIMLGMICAILTSLWFWKREKYSFELFATLVIITLPTAIIGARLFFIFEQLEVGNNEYLKANWYKVWHGGLSIQGGVIVTTIVDTIFLWFHRKTIDLRKAFSIVIPTILIGQAIGRWGNFANHELFGAAISADDASISFLPSFIIKQMYIQVDGVSSVRVPLFFYESVANLFGYIVLCWILNKYNWLKPGSTGAMYWIFYGITRVSMENLRYEHYKFYVVLSIIYIVLGTLALLYFELSPNKRYTLYKVLPSKKPWVNKINYFYVWEDSEQYILRKAKEAQRKALLERSR</sequence>
<keyword evidence="4 7" id="KW-0812">Transmembrane</keyword>
<keyword evidence="2 7" id="KW-1003">Cell membrane</keyword>
<keyword evidence="6 7" id="KW-0472">Membrane</keyword>
<dbReference type="NCBIfam" id="TIGR00544">
    <property type="entry name" value="lgt"/>
    <property type="match status" value="1"/>
</dbReference>
<dbReference type="PANTHER" id="PTHR30589:SF0">
    <property type="entry name" value="PHOSPHATIDYLGLYCEROL--PROLIPOPROTEIN DIACYLGLYCERYL TRANSFERASE"/>
    <property type="match status" value="1"/>
</dbReference>
<evidence type="ECO:0000256" key="2">
    <source>
        <dbReference type="ARBA" id="ARBA00022475"/>
    </source>
</evidence>
<dbReference type="Proteomes" id="UP000501060">
    <property type="component" value="Chromosome"/>
</dbReference>
<keyword evidence="8" id="KW-0449">Lipoprotein</keyword>
<dbReference type="EC" id="2.5.1.145" evidence="7"/>
<keyword evidence="5 7" id="KW-1133">Transmembrane helix</keyword>
<keyword evidence="9" id="KW-1185">Reference proteome</keyword>
<proteinExistence type="inferred from homology"/>
<name>A0A858U779_9MOLU</name>
<dbReference type="InterPro" id="IPR001640">
    <property type="entry name" value="Lgt"/>
</dbReference>
<dbReference type="HAMAP" id="MF_01147">
    <property type="entry name" value="Lgt"/>
    <property type="match status" value="1"/>
</dbReference>
<dbReference type="AlphaFoldDB" id="A0A858U779"/>
<feature type="transmembrane region" description="Helical" evidence="7">
    <location>
        <begin position="43"/>
        <end position="65"/>
    </location>
</feature>
<accession>A0A858U779</accession>
<dbReference type="EMBL" id="CP051481">
    <property type="protein sequence ID" value="QJG67287.1"/>
    <property type="molecule type" value="Genomic_DNA"/>
</dbReference>